<sequence length="192" mass="21162">MAALPPKTISGIQEREDDRVIPMTRRPDGTFRKERKIRPGYTPPEDVAKYTNRVLESVRPTPSPTVTPVATTNANSTPKSKTQLKNDKRKAKRKEEAVAAELAGYPTATNNTTPKPTKTTDSTAAGAATDSTETVATGPVDPEKKLRALNKKLRQVEQLKERQAKGETMLPEQIEKIDKMNDLLAQITELSL</sequence>
<feature type="domain" description="WIBG Mago-binding" evidence="2">
    <location>
        <begin position="17"/>
        <end position="43"/>
    </location>
</feature>
<dbReference type="SMART" id="SM01273">
    <property type="entry name" value="Mago-bind"/>
    <property type="match status" value="1"/>
</dbReference>
<dbReference type="EMBL" id="JAAAUQ010000082">
    <property type="protein sequence ID" value="KAF9155116.1"/>
    <property type="molecule type" value="Genomic_DNA"/>
</dbReference>
<accession>A0A9P5S515</accession>
<feature type="compositionally biased region" description="Low complexity" evidence="1">
    <location>
        <begin position="106"/>
        <end position="134"/>
    </location>
</feature>
<keyword evidence="4" id="KW-1185">Reference proteome</keyword>
<evidence type="ECO:0000313" key="3">
    <source>
        <dbReference type="EMBL" id="KAF9155116.1"/>
    </source>
</evidence>
<evidence type="ECO:0000313" key="4">
    <source>
        <dbReference type="Proteomes" id="UP000748756"/>
    </source>
</evidence>
<name>A0A9P5S515_9FUNG</name>
<dbReference type="PANTHER" id="PTHR22959:SF0">
    <property type="entry name" value="PARTNER OF Y14 AND MAGO"/>
    <property type="match status" value="1"/>
</dbReference>
<protein>
    <recommendedName>
        <fullName evidence="2">WIBG Mago-binding domain-containing protein</fullName>
    </recommendedName>
</protein>
<evidence type="ECO:0000259" key="2">
    <source>
        <dbReference type="SMART" id="SM01273"/>
    </source>
</evidence>
<gene>
    <name evidence="3" type="ORF">BG015_010995</name>
</gene>
<dbReference type="InterPro" id="IPR015362">
    <property type="entry name" value="WIBG_mago-bd"/>
</dbReference>
<dbReference type="InterPro" id="IPR036348">
    <property type="entry name" value="WIBG_N_sf"/>
</dbReference>
<comment type="caution">
    <text evidence="3">The sequence shown here is derived from an EMBL/GenBank/DDBJ whole genome shotgun (WGS) entry which is preliminary data.</text>
</comment>
<dbReference type="Pfam" id="PF09282">
    <property type="entry name" value="Mago-bind"/>
    <property type="match status" value="1"/>
</dbReference>
<dbReference type="GO" id="GO:0005737">
    <property type="term" value="C:cytoplasm"/>
    <property type="evidence" value="ECO:0007669"/>
    <property type="project" value="TreeGrafter"/>
</dbReference>
<reference evidence="3" key="1">
    <citation type="journal article" date="2020" name="Fungal Divers.">
        <title>Resolving the Mortierellaceae phylogeny through synthesis of multi-gene phylogenetics and phylogenomics.</title>
        <authorList>
            <person name="Vandepol N."/>
            <person name="Liber J."/>
            <person name="Desiro A."/>
            <person name="Na H."/>
            <person name="Kennedy M."/>
            <person name="Barry K."/>
            <person name="Grigoriev I.V."/>
            <person name="Miller A.N."/>
            <person name="O'Donnell K."/>
            <person name="Stajich J.E."/>
            <person name="Bonito G."/>
        </authorList>
    </citation>
    <scope>NUCLEOTIDE SEQUENCE</scope>
    <source>
        <strain evidence="3">NRRL 6426</strain>
    </source>
</reference>
<evidence type="ECO:0000256" key="1">
    <source>
        <dbReference type="SAM" id="MobiDB-lite"/>
    </source>
</evidence>
<dbReference type="AlphaFoldDB" id="A0A9P5S515"/>
<dbReference type="InterPro" id="IPR039333">
    <property type="entry name" value="PYM1"/>
</dbReference>
<feature type="compositionally biased region" description="Low complexity" evidence="1">
    <location>
        <begin position="64"/>
        <end position="78"/>
    </location>
</feature>
<dbReference type="SUPFAM" id="SSF101931">
    <property type="entry name" value="Pym (Within the bgcn gene intron protein, WIBG), N-terminal domain"/>
    <property type="match status" value="1"/>
</dbReference>
<feature type="region of interest" description="Disordered" evidence="1">
    <location>
        <begin position="1"/>
        <end position="141"/>
    </location>
</feature>
<dbReference type="OrthoDB" id="21625at2759"/>
<proteinExistence type="predicted"/>
<dbReference type="GO" id="GO:1903259">
    <property type="term" value="P:exon-exon junction complex disassembly"/>
    <property type="evidence" value="ECO:0007669"/>
    <property type="project" value="InterPro"/>
</dbReference>
<dbReference type="PANTHER" id="PTHR22959">
    <property type="entry name" value="PYM PROTEIN"/>
    <property type="match status" value="1"/>
</dbReference>
<dbReference type="GO" id="GO:0035145">
    <property type="term" value="C:exon-exon junction complex"/>
    <property type="evidence" value="ECO:0007669"/>
    <property type="project" value="TreeGrafter"/>
</dbReference>
<dbReference type="GO" id="GO:0003723">
    <property type="term" value="F:RNA binding"/>
    <property type="evidence" value="ECO:0007669"/>
    <property type="project" value="TreeGrafter"/>
</dbReference>
<organism evidence="3 4">
    <name type="scientific">Linnemannia schmuckeri</name>
    <dbReference type="NCBI Taxonomy" id="64567"/>
    <lineage>
        <taxon>Eukaryota</taxon>
        <taxon>Fungi</taxon>
        <taxon>Fungi incertae sedis</taxon>
        <taxon>Mucoromycota</taxon>
        <taxon>Mortierellomycotina</taxon>
        <taxon>Mortierellomycetes</taxon>
        <taxon>Mortierellales</taxon>
        <taxon>Mortierellaceae</taxon>
        <taxon>Linnemannia</taxon>
    </lineage>
</organism>
<feature type="compositionally biased region" description="Basic and acidic residues" evidence="1">
    <location>
        <begin position="13"/>
        <end position="32"/>
    </location>
</feature>
<dbReference type="Proteomes" id="UP000748756">
    <property type="component" value="Unassembled WGS sequence"/>
</dbReference>